<dbReference type="GO" id="GO:0016618">
    <property type="term" value="F:hydroxypyruvate reductase [NAD(P)H] activity"/>
    <property type="evidence" value="ECO:0007669"/>
    <property type="project" value="TreeGrafter"/>
</dbReference>
<dbReference type="Pfam" id="PF02826">
    <property type="entry name" value="2-Hacid_dh_C"/>
    <property type="match status" value="1"/>
</dbReference>
<reference evidence="4" key="1">
    <citation type="journal article" date="2020" name="Fungal Divers.">
        <title>Resolving the Mortierellaceae phylogeny through synthesis of multi-gene phylogenetics and phylogenomics.</title>
        <authorList>
            <person name="Vandepol N."/>
            <person name="Liber J."/>
            <person name="Desiro A."/>
            <person name="Na H."/>
            <person name="Kennedy M."/>
            <person name="Barry K."/>
            <person name="Grigoriev I.V."/>
            <person name="Miller A.N."/>
            <person name="O'Donnell K."/>
            <person name="Stajich J.E."/>
            <person name="Bonito G."/>
        </authorList>
    </citation>
    <scope>NUCLEOTIDE SEQUENCE</scope>
    <source>
        <strain evidence="4">NRRL 28262</strain>
    </source>
</reference>
<dbReference type="InterPro" id="IPR050223">
    <property type="entry name" value="D-isomer_2-hydroxyacid_DH"/>
</dbReference>
<proteinExistence type="inferred from homology"/>
<evidence type="ECO:0000313" key="4">
    <source>
        <dbReference type="EMBL" id="KAG0255933.1"/>
    </source>
</evidence>
<dbReference type="Proteomes" id="UP001194580">
    <property type="component" value="Unassembled WGS sequence"/>
</dbReference>
<dbReference type="GO" id="GO:0005829">
    <property type="term" value="C:cytosol"/>
    <property type="evidence" value="ECO:0007669"/>
    <property type="project" value="TreeGrafter"/>
</dbReference>
<dbReference type="SUPFAM" id="SSF51735">
    <property type="entry name" value="NAD(P)-binding Rossmann-fold domains"/>
    <property type="match status" value="1"/>
</dbReference>
<evidence type="ECO:0000313" key="5">
    <source>
        <dbReference type="Proteomes" id="UP001194580"/>
    </source>
</evidence>
<protein>
    <recommendedName>
        <fullName evidence="3">D-isomer specific 2-hydroxyacid dehydrogenase NAD-binding domain-containing protein</fullName>
    </recommendedName>
</protein>
<evidence type="ECO:0000256" key="2">
    <source>
        <dbReference type="ARBA" id="ARBA00023002"/>
    </source>
</evidence>
<dbReference type="PANTHER" id="PTHR10996">
    <property type="entry name" value="2-HYDROXYACID DEHYDROGENASE-RELATED"/>
    <property type="match status" value="1"/>
</dbReference>
<keyword evidence="5" id="KW-1185">Reference proteome</keyword>
<feature type="domain" description="D-isomer specific 2-hydroxyacid dehydrogenase NAD-binding" evidence="3">
    <location>
        <begin position="13"/>
        <end position="163"/>
    </location>
</feature>
<comment type="similarity">
    <text evidence="1">Belongs to the D-isomer specific 2-hydroxyacid dehydrogenase family.</text>
</comment>
<evidence type="ECO:0000259" key="3">
    <source>
        <dbReference type="Pfam" id="PF02826"/>
    </source>
</evidence>
<dbReference type="PANTHER" id="PTHR10996:SF257">
    <property type="entry name" value="GLYOXYLATE REDUCTASE 1"/>
    <property type="match status" value="1"/>
</dbReference>
<accession>A0AAD4D3F6</accession>
<dbReference type="EMBL" id="JAAAIL010002599">
    <property type="protein sequence ID" value="KAG0255933.1"/>
    <property type="molecule type" value="Genomic_DNA"/>
</dbReference>
<comment type="caution">
    <text evidence="4">The sequence shown here is derived from an EMBL/GenBank/DDBJ whole genome shotgun (WGS) entry which is preliminary data.</text>
</comment>
<dbReference type="InterPro" id="IPR036291">
    <property type="entry name" value="NAD(P)-bd_dom_sf"/>
</dbReference>
<gene>
    <name evidence="4" type="ORF">BGZ95_005607</name>
</gene>
<sequence>MHNGLPIKLRISRNSTGMTLCIVGMGGTGKAVAKRAQSLRMTIIYHNRHRIPNQIVKQHPYLKAARYTTSLDELLEISKVVSIHVPLLPETTCLIYKEHFQRMKTGSYLVNTSRRPVVDEQALANVLKLGQTGGAGLEVFENEPKVHPGLLNDMNVTLMPHLGAFTIETLTRMETLAM</sequence>
<organism evidence="4 5">
    <name type="scientific">Linnemannia exigua</name>
    <dbReference type="NCBI Taxonomy" id="604196"/>
    <lineage>
        <taxon>Eukaryota</taxon>
        <taxon>Fungi</taxon>
        <taxon>Fungi incertae sedis</taxon>
        <taxon>Mucoromycota</taxon>
        <taxon>Mortierellomycotina</taxon>
        <taxon>Mortierellomycetes</taxon>
        <taxon>Mortierellales</taxon>
        <taxon>Mortierellaceae</taxon>
        <taxon>Linnemannia</taxon>
    </lineage>
</organism>
<keyword evidence="2" id="KW-0560">Oxidoreductase</keyword>
<dbReference type="GO" id="GO:0051287">
    <property type="term" value="F:NAD binding"/>
    <property type="evidence" value="ECO:0007669"/>
    <property type="project" value="InterPro"/>
</dbReference>
<name>A0AAD4D3F6_9FUNG</name>
<dbReference type="GO" id="GO:0030267">
    <property type="term" value="F:glyoxylate reductase (NADPH) activity"/>
    <property type="evidence" value="ECO:0007669"/>
    <property type="project" value="TreeGrafter"/>
</dbReference>
<dbReference type="AlphaFoldDB" id="A0AAD4D3F6"/>
<dbReference type="InterPro" id="IPR006140">
    <property type="entry name" value="D-isomer_DH_NAD-bd"/>
</dbReference>
<feature type="non-terminal residue" evidence="4">
    <location>
        <position position="178"/>
    </location>
</feature>
<evidence type="ECO:0000256" key="1">
    <source>
        <dbReference type="ARBA" id="ARBA00005854"/>
    </source>
</evidence>
<dbReference type="Gene3D" id="3.40.50.720">
    <property type="entry name" value="NAD(P)-binding Rossmann-like Domain"/>
    <property type="match status" value="2"/>
</dbReference>